<dbReference type="Proteomes" id="UP000247620">
    <property type="component" value="Unassembled WGS sequence"/>
</dbReference>
<organism evidence="2 3">
    <name type="scientific">Pseudomonas soli</name>
    <dbReference type="NCBI Taxonomy" id="1306993"/>
    <lineage>
        <taxon>Bacteria</taxon>
        <taxon>Pseudomonadati</taxon>
        <taxon>Pseudomonadota</taxon>
        <taxon>Gammaproteobacteria</taxon>
        <taxon>Pseudomonadales</taxon>
        <taxon>Pseudomonadaceae</taxon>
        <taxon>Pseudomonas</taxon>
    </lineage>
</organism>
<name>A0A2V4HWV5_9PSED</name>
<evidence type="ECO:0000313" key="2">
    <source>
        <dbReference type="EMBL" id="PYB81305.1"/>
    </source>
</evidence>
<proteinExistence type="predicted"/>
<feature type="region of interest" description="Disordered" evidence="1">
    <location>
        <begin position="256"/>
        <end position="281"/>
    </location>
</feature>
<reference evidence="2 3" key="1">
    <citation type="submission" date="2018-06" db="EMBL/GenBank/DDBJ databases">
        <title>Pseudomonas diversity within urban Lake Michigan freshwaters.</title>
        <authorList>
            <person name="Batrich M."/>
            <person name="Hatzopoulos T."/>
            <person name="Putonti C."/>
        </authorList>
    </citation>
    <scope>NUCLEOTIDE SEQUENCE [LARGE SCALE GENOMIC DNA]</scope>
    <source>
        <strain evidence="2 3">LBp-160603</strain>
    </source>
</reference>
<evidence type="ECO:0000256" key="1">
    <source>
        <dbReference type="SAM" id="MobiDB-lite"/>
    </source>
</evidence>
<protein>
    <submittedName>
        <fullName evidence="2">Type III secretion system needle length determinant</fullName>
    </submittedName>
</protein>
<accession>A0A2V4HWV5</accession>
<sequence length="281" mass="30678">MQAGARVGGALFTRWLATMKTLPVPALLPPSTDTPRSPPRNSQRLLFEQLLLPPPERRAMPRESGHLSLGYPLLPALPRADHCPPVPAPPALTEDAVSHPLTSTTPEEIEAPGPTVQSMPEAMHRDIREHADNPPSRLQSHESAIPAPVHAVTCERAVVDRVMSSPGITLTEDLQTLVDRLQLQVLGCKADNRELTLLRARLPQLGPVEVHMRHAGTGLQVEIQAAPASLRQLQVACTDLLDRLQRLDPAQQVSLGFAANGGGEQGSRNRRHVLDEWWPEP</sequence>
<dbReference type="InterPro" id="IPR013354">
    <property type="entry name" value="T3SS_YscP_C"/>
</dbReference>
<comment type="caution">
    <text evidence="2">The sequence shown here is derived from an EMBL/GenBank/DDBJ whole genome shotgun (WGS) entry which is preliminary data.</text>
</comment>
<dbReference type="NCBIfam" id="TIGR02514">
    <property type="entry name" value="type_III_yscP"/>
    <property type="match status" value="1"/>
</dbReference>
<evidence type="ECO:0000313" key="3">
    <source>
        <dbReference type="Proteomes" id="UP000247620"/>
    </source>
</evidence>
<dbReference type="CDD" id="cd17467">
    <property type="entry name" value="T3SS_YscP_C"/>
    <property type="match status" value="1"/>
</dbReference>
<gene>
    <name evidence="2" type="ORF">DMX07_14365</name>
</gene>
<dbReference type="EMBL" id="QJRO01000008">
    <property type="protein sequence ID" value="PYB81305.1"/>
    <property type="molecule type" value="Genomic_DNA"/>
</dbReference>
<dbReference type="AlphaFoldDB" id="A0A2V4HWV5"/>